<feature type="transmembrane region" description="Helical" evidence="2">
    <location>
        <begin position="418"/>
        <end position="440"/>
    </location>
</feature>
<sequence length="446" mass="45205">MQGLRLRSKPWVKVRDGRNGQGGRGSNGGHGGGSGNVHHEGGGGGGGGGGNANGGGDDTTSTAVTSTQEETTTAAVAATTAQSVSAVETSTQATSTETTSTTKAQSTDSTAVSTVASATETAQTTSTAPASSETSSTESSIAESGTASSQAAPVGLVSTTATKGASETSTGAISVLSATSSASPTSSSSSGSSSKSDSSSHAGVIAGVIVVLFALLAIGFILYRLRRTGPMQRVLAPFHKEMDSQTRPYQNMEESGVGMAPNVTNETLVGINTMRDTGTASSPPKSGIRAEGKPSGNHLTLDTEYLGPATARSVSPVSPVSDLAPEVSPISPASTNFNNLPLQRPLISSNAPEPHRAVSMAASEARITLSSIDGQSAAKGQPGKYTATTDGYQPGFHIKQTASHGDVKIFIARSEAQFLFDFLPSPTAMLFLMLFCVALRELLWVS</sequence>
<dbReference type="EMBL" id="JAPEVB010000002">
    <property type="protein sequence ID" value="KAJ4393766.1"/>
    <property type="molecule type" value="Genomic_DNA"/>
</dbReference>
<dbReference type="Proteomes" id="UP001140453">
    <property type="component" value="Unassembled WGS sequence"/>
</dbReference>
<reference evidence="3" key="1">
    <citation type="submission" date="2022-10" db="EMBL/GenBank/DDBJ databases">
        <title>Tapping the CABI collections for fungal endophytes: first genome assemblies for Collariella, Neodidymelliopsis, Ascochyta clinopodiicola, Didymella pomorum, Didymosphaeria variabile, Neocosmospora piperis and Neocucurbitaria cava.</title>
        <authorList>
            <person name="Hill R."/>
        </authorList>
    </citation>
    <scope>NUCLEOTIDE SEQUENCE</scope>
    <source>
        <strain evidence="3">IMI 355082</strain>
    </source>
</reference>
<keyword evidence="2" id="KW-0472">Membrane</keyword>
<feature type="region of interest" description="Disordered" evidence="1">
    <location>
        <begin position="178"/>
        <end position="198"/>
    </location>
</feature>
<protein>
    <submittedName>
        <fullName evidence="3">Uncharacterized protein</fullName>
    </submittedName>
</protein>
<proteinExistence type="predicted"/>
<organism evidence="3 4">
    <name type="scientific">Gnomoniopsis smithogilvyi</name>
    <dbReference type="NCBI Taxonomy" id="1191159"/>
    <lineage>
        <taxon>Eukaryota</taxon>
        <taxon>Fungi</taxon>
        <taxon>Dikarya</taxon>
        <taxon>Ascomycota</taxon>
        <taxon>Pezizomycotina</taxon>
        <taxon>Sordariomycetes</taxon>
        <taxon>Sordariomycetidae</taxon>
        <taxon>Diaporthales</taxon>
        <taxon>Gnomoniaceae</taxon>
        <taxon>Gnomoniopsis</taxon>
    </lineage>
</organism>
<accession>A0A9W8YXS0</accession>
<dbReference type="AlphaFoldDB" id="A0A9W8YXS0"/>
<feature type="compositionally biased region" description="Polar residues" evidence="1">
    <location>
        <begin position="275"/>
        <end position="284"/>
    </location>
</feature>
<name>A0A9W8YXS0_9PEZI</name>
<feature type="compositionally biased region" description="Low complexity" evidence="1">
    <location>
        <begin position="59"/>
        <end position="149"/>
    </location>
</feature>
<keyword evidence="4" id="KW-1185">Reference proteome</keyword>
<comment type="caution">
    <text evidence="3">The sequence shown here is derived from an EMBL/GenBank/DDBJ whole genome shotgun (WGS) entry which is preliminary data.</text>
</comment>
<evidence type="ECO:0000313" key="4">
    <source>
        <dbReference type="Proteomes" id="UP001140453"/>
    </source>
</evidence>
<feature type="compositionally biased region" description="Gly residues" evidence="1">
    <location>
        <begin position="42"/>
        <end position="57"/>
    </location>
</feature>
<gene>
    <name evidence="3" type="ORF">N0V93_002981</name>
</gene>
<feature type="region of interest" description="Disordered" evidence="1">
    <location>
        <begin position="275"/>
        <end position="302"/>
    </location>
</feature>
<feature type="compositionally biased region" description="Gly residues" evidence="1">
    <location>
        <begin position="19"/>
        <end position="35"/>
    </location>
</feature>
<keyword evidence="2" id="KW-0812">Transmembrane</keyword>
<feature type="transmembrane region" description="Helical" evidence="2">
    <location>
        <begin position="202"/>
        <end position="223"/>
    </location>
</feature>
<feature type="compositionally biased region" description="Basic residues" evidence="1">
    <location>
        <begin position="1"/>
        <end position="12"/>
    </location>
</feature>
<evidence type="ECO:0000256" key="2">
    <source>
        <dbReference type="SAM" id="Phobius"/>
    </source>
</evidence>
<feature type="region of interest" description="Disordered" evidence="1">
    <location>
        <begin position="1"/>
        <end position="154"/>
    </location>
</feature>
<keyword evidence="2" id="KW-1133">Transmembrane helix</keyword>
<evidence type="ECO:0000313" key="3">
    <source>
        <dbReference type="EMBL" id="KAJ4393766.1"/>
    </source>
</evidence>
<evidence type="ECO:0000256" key="1">
    <source>
        <dbReference type="SAM" id="MobiDB-lite"/>
    </source>
</evidence>